<dbReference type="EMBL" id="FUPS01000003">
    <property type="protein sequence ID" value="SJS08351.1"/>
    <property type="molecule type" value="Genomic_DNA"/>
</dbReference>
<feature type="domain" description="HTH tetR-type" evidence="3">
    <location>
        <begin position="6"/>
        <end position="67"/>
    </location>
</feature>
<dbReference type="EMBL" id="DAEPXK010000085">
    <property type="protein sequence ID" value="HBH1544467.1"/>
    <property type="molecule type" value="Genomic_DNA"/>
</dbReference>
<dbReference type="PATRIC" id="fig|1496.1373.peg.3451"/>
<proteinExistence type="predicted"/>
<dbReference type="InterPro" id="IPR009057">
    <property type="entry name" value="Homeodomain-like_sf"/>
</dbReference>
<evidence type="ECO:0000259" key="3">
    <source>
        <dbReference type="PROSITE" id="PS50977"/>
    </source>
</evidence>
<dbReference type="SUPFAM" id="SSF46689">
    <property type="entry name" value="Homeodomain-like"/>
    <property type="match status" value="1"/>
</dbReference>
<dbReference type="PROSITE" id="PS50977">
    <property type="entry name" value="HTH_TETR_2"/>
    <property type="match status" value="1"/>
</dbReference>
<reference evidence="7" key="2">
    <citation type="journal article" date="2018" name="Genome Biol.">
        <title>SKESA: strategic k-mer extension for scrupulous assemblies.</title>
        <authorList>
            <person name="Souvorov A."/>
            <person name="Agarwala R."/>
            <person name="Lipman D.J."/>
        </authorList>
    </citation>
    <scope>NUCLEOTIDE SEQUENCE</scope>
    <source>
        <strain evidence="7">HN1000</strain>
    </source>
</reference>
<dbReference type="RefSeq" id="WP_003436804.1">
    <property type="nucleotide sequence ID" value="NZ_AP031492.1"/>
</dbReference>
<accession>A0A069APP3</accession>
<evidence type="ECO:0000256" key="2">
    <source>
        <dbReference type="PROSITE-ProRule" id="PRU00335"/>
    </source>
</evidence>
<dbReference type="Proteomes" id="UP000411588">
    <property type="component" value="Unassembled WGS sequence"/>
</dbReference>
<evidence type="ECO:0000313" key="7">
    <source>
        <dbReference type="EMBL" id="HBH1544467.1"/>
    </source>
</evidence>
<evidence type="ECO:0000313" key="8">
    <source>
        <dbReference type="EMBL" id="SJS08351.1"/>
    </source>
</evidence>
<dbReference type="GeneID" id="66353195"/>
<dbReference type="PANTHER" id="PTHR43479">
    <property type="entry name" value="ACREF/ENVCD OPERON REPRESSOR-RELATED"/>
    <property type="match status" value="1"/>
</dbReference>
<dbReference type="InterPro" id="IPR001647">
    <property type="entry name" value="HTH_TetR"/>
</dbReference>
<dbReference type="Proteomes" id="UP000878956">
    <property type="component" value="Unassembled WGS sequence"/>
</dbReference>
<dbReference type="EMBL" id="LK932479">
    <property type="protein sequence ID" value="CDS84017.1"/>
    <property type="molecule type" value="Genomic_DNA"/>
</dbReference>
<reference evidence="6" key="1">
    <citation type="submission" date="2014-07" db="EMBL/GenBank/DDBJ databases">
        <authorList>
            <person name="Monot Marc"/>
        </authorList>
    </citation>
    <scope>NUCLEOTIDE SEQUENCE</scope>
    <source>
        <strain evidence="6">7032989</strain>
        <strain evidence="5">7032994</strain>
    </source>
</reference>
<dbReference type="Proteomes" id="UP000189137">
    <property type="component" value="Unassembled WGS sequence"/>
</dbReference>
<evidence type="ECO:0000313" key="13">
    <source>
        <dbReference type="Proteomes" id="UP000411588"/>
    </source>
</evidence>
<dbReference type="EMBL" id="CAADAN010000005">
    <property type="protein sequence ID" value="VFD31727.1"/>
    <property type="molecule type" value="Genomic_DNA"/>
</dbReference>
<evidence type="ECO:0000313" key="6">
    <source>
        <dbReference type="EMBL" id="CDT31585.1"/>
    </source>
</evidence>
<dbReference type="Pfam" id="PF00440">
    <property type="entry name" value="TetR_N"/>
    <property type="match status" value="1"/>
</dbReference>
<reference evidence="9 13" key="3">
    <citation type="submission" date="2019-02" db="EMBL/GenBank/DDBJ databases">
        <authorList>
            <consortium name="Pathogen Informatics"/>
        </authorList>
    </citation>
    <scope>NUCLEOTIDE SEQUENCE [LARGE SCALE GENOMIC DNA]</scope>
    <source>
        <strain evidence="9">Clo34</strain>
        <strain evidence="13">clo34</strain>
        <strain evidence="12">tl291</strain>
        <strain evidence="10">Tl291</strain>
        <strain evidence="8 11">VRECD0157</strain>
    </source>
</reference>
<reference evidence="7" key="4">
    <citation type="submission" date="2021-06" db="EMBL/GenBank/DDBJ databases">
        <authorList>
            <consortium name="NCBI Pathogen Detection Project"/>
        </authorList>
    </citation>
    <scope>NUCLEOTIDE SEQUENCE</scope>
    <source>
        <strain evidence="7">HN1000</strain>
    </source>
</reference>
<dbReference type="EMBL" id="LK933105">
    <property type="protein sequence ID" value="CDT31585.1"/>
    <property type="molecule type" value="Genomic_DNA"/>
</dbReference>
<feature type="DNA-binding region" description="H-T-H motif" evidence="2">
    <location>
        <begin position="30"/>
        <end position="49"/>
    </location>
</feature>
<evidence type="ECO:0000313" key="10">
    <source>
        <dbReference type="EMBL" id="VHY06342.1"/>
    </source>
</evidence>
<organism evidence="6">
    <name type="scientific">Clostridioides difficile</name>
    <name type="common">Peptoclostridium difficile</name>
    <dbReference type="NCBI Taxonomy" id="1496"/>
    <lineage>
        <taxon>Bacteria</taxon>
        <taxon>Bacillati</taxon>
        <taxon>Bacillota</taxon>
        <taxon>Clostridia</taxon>
        <taxon>Peptostreptococcales</taxon>
        <taxon>Peptostreptococcaceae</taxon>
        <taxon>Clostridioides</taxon>
    </lineage>
</organism>
<dbReference type="PANTHER" id="PTHR43479:SF11">
    <property type="entry name" value="ACREF_ENVCD OPERON REPRESSOR-RELATED"/>
    <property type="match status" value="1"/>
</dbReference>
<gene>
    <name evidence="8" type="primary">kstR</name>
    <name evidence="6" type="ORF">BN1095_430027</name>
    <name evidence="4" type="ORF">BN1096_290026</name>
    <name evidence="5" type="ORF">BN1097_290026</name>
    <name evidence="7" type="ORF">KRM00_004018</name>
    <name evidence="10" type="ORF">SAMEA1402366_01839</name>
    <name evidence="9" type="ORF">SAMEA1402399_01770</name>
    <name evidence="8" type="ORF">SAMEA3375112_01220</name>
</gene>
<dbReference type="EMBL" id="LK932364">
    <property type="protein sequence ID" value="CDS84467.1"/>
    <property type="molecule type" value="Genomic_DNA"/>
</dbReference>
<evidence type="ECO:0000313" key="5">
    <source>
        <dbReference type="EMBL" id="CDS84467.1"/>
    </source>
</evidence>
<protein>
    <submittedName>
        <fullName evidence="8">HTH-type transcriptional repressor KstR</fullName>
    </submittedName>
    <submittedName>
        <fullName evidence="5 9">TetR family transcriptional regulator</fullName>
    </submittedName>
    <submittedName>
        <fullName evidence="7">TetR/AcrR family transcriptional regulator</fullName>
    </submittedName>
    <submittedName>
        <fullName evidence="6">Transcriptional regulator, TetR family</fullName>
    </submittedName>
</protein>
<dbReference type="GO" id="GO:0003677">
    <property type="term" value="F:DNA binding"/>
    <property type="evidence" value="ECO:0007669"/>
    <property type="project" value="UniProtKB-UniRule"/>
</dbReference>
<sequence length="193" mass="22070">MKSNDKDARERIIEVTLNLLNEVDDIEEITVRKIAERANVGVGLINYHFKTKDNLLSTAIGDVMSNIIAELYDDSVYTLRPIEDLKNLLKKLCDTGLHYEKVLPFVLNQCITNGDMQAELDIVPMLRKIFGNKKDEMSLRIIALQIILPIQISALSTESFQLYSGINIKNKYERDKFIDILIENIIGEDVDVR</sequence>
<dbReference type="AlphaFoldDB" id="A0A069APP3"/>
<name>A0A069APP3_CLODI</name>
<evidence type="ECO:0000313" key="9">
    <source>
        <dbReference type="EMBL" id="VFD31727.1"/>
    </source>
</evidence>
<dbReference type="EMBL" id="CAAJVP010000007">
    <property type="protein sequence ID" value="VHY06342.1"/>
    <property type="molecule type" value="Genomic_DNA"/>
</dbReference>
<evidence type="ECO:0000313" key="12">
    <source>
        <dbReference type="Proteomes" id="UP000372533"/>
    </source>
</evidence>
<dbReference type="Proteomes" id="UP000372533">
    <property type="component" value="Unassembled WGS sequence"/>
</dbReference>
<evidence type="ECO:0000256" key="1">
    <source>
        <dbReference type="ARBA" id="ARBA00023125"/>
    </source>
</evidence>
<keyword evidence="1 2" id="KW-0238">DNA-binding</keyword>
<dbReference type="Gene3D" id="1.10.357.10">
    <property type="entry name" value="Tetracycline Repressor, domain 2"/>
    <property type="match status" value="1"/>
</dbReference>
<evidence type="ECO:0000313" key="4">
    <source>
        <dbReference type="EMBL" id="CDS84017.1"/>
    </source>
</evidence>
<dbReference type="InterPro" id="IPR050624">
    <property type="entry name" value="HTH-type_Tx_Regulator"/>
</dbReference>
<evidence type="ECO:0000313" key="11">
    <source>
        <dbReference type="Proteomes" id="UP000189137"/>
    </source>
</evidence>